<gene>
    <name evidence="3" type="ORF">PHMEG_0003688</name>
</gene>
<feature type="compositionally biased region" description="Basic and acidic residues" evidence="1">
    <location>
        <begin position="677"/>
        <end position="695"/>
    </location>
</feature>
<evidence type="ECO:0000256" key="1">
    <source>
        <dbReference type="SAM" id="MobiDB-lite"/>
    </source>
</evidence>
<evidence type="ECO:0000313" key="3">
    <source>
        <dbReference type="EMBL" id="OWZ21720.1"/>
    </source>
</evidence>
<dbReference type="InterPro" id="IPR051707">
    <property type="entry name" value="PI-Interact_SigTrans_Reg"/>
</dbReference>
<dbReference type="EMBL" id="NBNE01000195">
    <property type="protein sequence ID" value="OWZ21720.1"/>
    <property type="molecule type" value="Genomic_DNA"/>
</dbReference>
<dbReference type="SUPFAM" id="SSF50729">
    <property type="entry name" value="PH domain-like"/>
    <property type="match status" value="7"/>
</dbReference>
<dbReference type="InterPro" id="IPR001849">
    <property type="entry name" value="PH_domain"/>
</dbReference>
<dbReference type="Proteomes" id="UP000198211">
    <property type="component" value="Unassembled WGS sequence"/>
</dbReference>
<dbReference type="CDD" id="cd21455">
    <property type="entry name" value="DLC-like_DYNLT1_DYNLT3"/>
    <property type="match status" value="1"/>
</dbReference>
<feature type="domain" description="PH" evidence="2">
    <location>
        <begin position="513"/>
        <end position="603"/>
    </location>
</feature>
<sequence length="1295" mass="144884">MPSAPAYCGWGAKQGSKVRTWKNRYFVLHGRELVYYSGARSDGSGAGTGEKGRLRVANVDYSPDRRNGLLIHGEGKDLKMTTASAQESRVLFRKIKEAIGEQDTSFRDNRPMDKEGWLLQKDLQGHTWERRYVVLSGKTIEFRQDQYASGDAMTLAEVEADKNSPLALKLVTKGARVIHAAAETRDEIEDWDRVLAAAIGQPLVLQQVMQKTGNQEMEPVSDTDLVARKYSTAVCEGWLEKLGQRSKVWKKRYMYLANGMLEYRKGPMEQLSAELYVTDVRCSSEYSNALEIEFGSDKSHTDSDIIYVRAESVRELHKWMNALCDAVSKPRLQPAGSEPSSPSNNGPIEGIHQLPPSPRNVLVSQHSDKSETDSSNTQSSTPTNADRTFEKQLVPSTTSSHTKRGWLYKQEEGSSSWKLRYFFLNGNTLHHCKHVNGTSETLGNVTSVTRNHHLPGSLVIQFEDGSTLDVYGETKVDIEAWYAALYKASWSSAENPAARMSTSNQQEEEFHEEKGFSGWLLKKGQNFKTWKRRYFVLESSRLAYSAAVGNEVLGSGVVFEVDVGDLRPFCLNIRFQNGRLLHVVAPTREAFSKWLDELQKASNLVESSLSQTNNEKIVFDEEFDNDAGENANDVDVEFTDEDYAEYEKTLRGVSLWIAAMQNKPENDSLSSSGSEQGDDKDAIRERNSTEIEPRPSELPSIALRESLGCVGWLKKKGGKVKSWKRRYFTLYGSKLSYYKSEKGSLLRSVQVVDIAPHPSVYLGLIVSTVGGRKLIIQAESQEEFDKWQGAVQGAVTEENVEVLEPPTMNIVVDNRSSEDLKNLVSHSGWLLKEGQRFKTWKRRYFTLKNSALIYYSEIGGVARGHGMVKGAHEDETKPHTLVVEFRSGKSVRVTAGSEAEMSSWHQVLARERPSSSKTTVISDMNDDLDSEEDDDGECAARISRFDSNDYLNDPISNDTFMRLRDEDGKATLLESRNGAITTSRSFRGELNFDDKEEKEDMGISSTGTDYYRQLIAEDVRVQHQRFSEKLAKGEPPVTGCAPCCTVIYKARRTFLGGEYEVRIFEVDDAGVAAVAFQISQDQGPPLKFSRVFSRAELDKAGIARTLEGHVALVDSLELVEDAYFTGNDAVTAGQNMLEAYQLSSTLPGISFPSPIVSHQAALAYFARTPIGLNAMADELQSSEELAFVAEEVDRIILTSIESCLKDEMYDELKVAQWVDYICESIMKGLNELRKPLKYIVSCLIMQKNGAGVHSSVSCHWDTVTDGAHVVKWPGDKHKDHNRSMYCIITVSGLSF</sequence>
<name>A0A225WY22_9STRA</name>
<feature type="domain" description="PH" evidence="2">
    <location>
        <begin position="823"/>
        <end position="913"/>
    </location>
</feature>
<accession>A0A225WY22</accession>
<feature type="compositionally biased region" description="Acidic residues" evidence="1">
    <location>
        <begin position="924"/>
        <end position="934"/>
    </location>
</feature>
<feature type="domain" description="PH" evidence="2">
    <location>
        <begin position="400"/>
        <end position="490"/>
    </location>
</feature>
<dbReference type="Pfam" id="PF00169">
    <property type="entry name" value="PH"/>
    <property type="match status" value="4"/>
</dbReference>
<proteinExistence type="predicted"/>
<dbReference type="SMART" id="SM00233">
    <property type="entry name" value="PH"/>
    <property type="match status" value="7"/>
</dbReference>
<feature type="region of interest" description="Disordered" evidence="1">
    <location>
        <begin position="664"/>
        <end position="697"/>
    </location>
</feature>
<feature type="region of interest" description="Disordered" evidence="1">
    <location>
        <begin position="915"/>
        <end position="934"/>
    </location>
</feature>
<feature type="domain" description="PH" evidence="2">
    <location>
        <begin position="232"/>
        <end position="328"/>
    </location>
</feature>
<dbReference type="CDD" id="cd00821">
    <property type="entry name" value="PH"/>
    <property type="match status" value="5"/>
</dbReference>
<keyword evidence="4" id="KW-1185">Reference proteome</keyword>
<dbReference type="STRING" id="4795.A0A225WY22"/>
<dbReference type="InterPro" id="IPR038586">
    <property type="entry name" value="Tctex-1-like_sf"/>
</dbReference>
<feature type="domain" description="PH" evidence="2">
    <location>
        <begin position="111"/>
        <end position="200"/>
    </location>
</feature>
<dbReference type="PROSITE" id="PS50003">
    <property type="entry name" value="PH_DOMAIN"/>
    <property type="match status" value="7"/>
</dbReference>
<dbReference type="Pfam" id="PF03645">
    <property type="entry name" value="Tctex-1"/>
    <property type="match status" value="1"/>
</dbReference>
<evidence type="ECO:0000259" key="2">
    <source>
        <dbReference type="PROSITE" id="PS50003"/>
    </source>
</evidence>
<dbReference type="Gene3D" id="2.30.29.30">
    <property type="entry name" value="Pleckstrin-homology domain (PH domain)/Phosphotyrosine-binding domain (PTB)"/>
    <property type="match status" value="7"/>
</dbReference>
<feature type="domain" description="PH" evidence="2">
    <location>
        <begin position="4"/>
        <end position="100"/>
    </location>
</feature>
<feature type="compositionally biased region" description="Low complexity" evidence="1">
    <location>
        <begin position="334"/>
        <end position="347"/>
    </location>
</feature>
<reference evidence="4" key="1">
    <citation type="submission" date="2017-03" db="EMBL/GenBank/DDBJ databases">
        <title>Phytopthora megakarya and P. palmivora, two closely related causual agents of cacao black pod achieved similar genome size and gene model numbers by different mechanisms.</title>
        <authorList>
            <person name="Ali S."/>
            <person name="Shao J."/>
            <person name="Larry D.J."/>
            <person name="Kronmiller B."/>
            <person name="Shen D."/>
            <person name="Strem M.D."/>
            <person name="Melnick R.L."/>
            <person name="Guiltinan M.J."/>
            <person name="Tyler B.M."/>
            <person name="Meinhardt L.W."/>
            <person name="Bailey B.A."/>
        </authorList>
    </citation>
    <scope>NUCLEOTIDE SEQUENCE [LARGE SCALE GENOMIC DNA]</scope>
    <source>
        <strain evidence="4">zdho120</strain>
    </source>
</reference>
<dbReference type="Gene3D" id="3.30.1140.40">
    <property type="entry name" value="Tctex-1"/>
    <property type="match status" value="1"/>
</dbReference>
<dbReference type="OrthoDB" id="2157866at2759"/>
<feature type="compositionally biased region" description="Polar residues" evidence="1">
    <location>
        <begin position="373"/>
        <end position="386"/>
    </location>
</feature>
<protein>
    <submittedName>
        <fullName evidence="3">Dynein light chain</fullName>
    </submittedName>
</protein>
<feature type="domain" description="PH" evidence="2">
    <location>
        <begin position="706"/>
        <end position="796"/>
    </location>
</feature>
<organism evidence="3 4">
    <name type="scientific">Phytophthora megakarya</name>
    <dbReference type="NCBI Taxonomy" id="4795"/>
    <lineage>
        <taxon>Eukaryota</taxon>
        <taxon>Sar</taxon>
        <taxon>Stramenopiles</taxon>
        <taxon>Oomycota</taxon>
        <taxon>Peronosporomycetes</taxon>
        <taxon>Peronosporales</taxon>
        <taxon>Peronosporaceae</taxon>
        <taxon>Phytophthora</taxon>
    </lineage>
</organism>
<comment type="caution">
    <text evidence="3">The sequence shown here is derived from an EMBL/GenBank/DDBJ whole genome shotgun (WGS) entry which is preliminary data.</text>
</comment>
<dbReference type="PANTHER" id="PTHR14336">
    <property type="entry name" value="TANDEM PH DOMAIN CONTAINING PROTEIN"/>
    <property type="match status" value="1"/>
</dbReference>
<feature type="region of interest" description="Disordered" evidence="1">
    <location>
        <begin position="330"/>
        <end position="403"/>
    </location>
</feature>
<dbReference type="PANTHER" id="PTHR14336:SF16">
    <property type="entry name" value="PH DOMAIN-CONTAINING PROTEIN"/>
    <property type="match status" value="1"/>
</dbReference>
<evidence type="ECO:0000313" key="4">
    <source>
        <dbReference type="Proteomes" id="UP000198211"/>
    </source>
</evidence>
<dbReference type="InterPro" id="IPR011993">
    <property type="entry name" value="PH-like_dom_sf"/>
</dbReference>
<dbReference type="InterPro" id="IPR005334">
    <property type="entry name" value="Tctex-1-like"/>
</dbReference>